<proteinExistence type="predicted"/>
<sequence>MRLKQAGRAEVDSGNLLPRGMAQAGKLRRGRLGQTVAEGHSLGGQAVQRWARADCGRGAQLRRVGRTEVSSDRLRPRGTARRWVVVHSLGCEGSLIAGSCL</sequence>
<organism evidence="1 2">
    <name type="scientific">Musa balbisiana</name>
    <name type="common">Banana</name>
    <dbReference type="NCBI Taxonomy" id="52838"/>
    <lineage>
        <taxon>Eukaryota</taxon>
        <taxon>Viridiplantae</taxon>
        <taxon>Streptophyta</taxon>
        <taxon>Embryophyta</taxon>
        <taxon>Tracheophyta</taxon>
        <taxon>Spermatophyta</taxon>
        <taxon>Magnoliopsida</taxon>
        <taxon>Liliopsida</taxon>
        <taxon>Zingiberales</taxon>
        <taxon>Musaceae</taxon>
        <taxon>Musa</taxon>
    </lineage>
</organism>
<dbReference type="AlphaFoldDB" id="A0A4S8ICA8"/>
<name>A0A4S8ICA8_MUSBA</name>
<reference evidence="1 2" key="1">
    <citation type="journal article" date="2019" name="Nat. Plants">
        <title>Genome sequencing of Musa balbisiana reveals subgenome evolution and function divergence in polyploid bananas.</title>
        <authorList>
            <person name="Yao X."/>
        </authorList>
    </citation>
    <scope>NUCLEOTIDE SEQUENCE [LARGE SCALE GENOMIC DNA]</scope>
    <source>
        <strain evidence="2">cv. DH-PKW</strain>
        <tissue evidence="1">Leaves</tissue>
    </source>
</reference>
<dbReference type="Proteomes" id="UP000317650">
    <property type="component" value="Chromosome 2"/>
</dbReference>
<evidence type="ECO:0000313" key="1">
    <source>
        <dbReference type="EMBL" id="THU45748.1"/>
    </source>
</evidence>
<dbReference type="EMBL" id="PYDT01000011">
    <property type="protein sequence ID" value="THU45748.1"/>
    <property type="molecule type" value="Genomic_DNA"/>
</dbReference>
<gene>
    <name evidence="1" type="ORF">C4D60_Mb02t21260</name>
</gene>
<evidence type="ECO:0000313" key="2">
    <source>
        <dbReference type="Proteomes" id="UP000317650"/>
    </source>
</evidence>
<keyword evidence="2" id="KW-1185">Reference proteome</keyword>
<comment type="caution">
    <text evidence="1">The sequence shown here is derived from an EMBL/GenBank/DDBJ whole genome shotgun (WGS) entry which is preliminary data.</text>
</comment>
<protein>
    <submittedName>
        <fullName evidence="1">Uncharacterized protein</fullName>
    </submittedName>
</protein>
<accession>A0A4S8ICA8</accession>